<dbReference type="InterPro" id="IPR016024">
    <property type="entry name" value="ARM-type_fold"/>
</dbReference>
<proteinExistence type="predicted"/>
<reference evidence="2 3" key="1">
    <citation type="journal article" date="2016" name="Mol. Biol. Evol.">
        <title>Comparative Genomics of Early-Diverging Mushroom-Forming Fungi Provides Insights into the Origins of Lignocellulose Decay Capabilities.</title>
        <authorList>
            <person name="Nagy L.G."/>
            <person name="Riley R."/>
            <person name="Tritt A."/>
            <person name="Adam C."/>
            <person name="Daum C."/>
            <person name="Floudas D."/>
            <person name="Sun H."/>
            <person name="Yadav J.S."/>
            <person name="Pangilinan J."/>
            <person name="Larsson K.H."/>
            <person name="Matsuura K."/>
            <person name="Barry K."/>
            <person name="Labutti K."/>
            <person name="Kuo R."/>
            <person name="Ohm R.A."/>
            <person name="Bhattacharya S.S."/>
            <person name="Shirouzu T."/>
            <person name="Yoshinaga Y."/>
            <person name="Martin F.M."/>
            <person name="Grigoriev I.V."/>
            <person name="Hibbett D.S."/>
        </authorList>
    </citation>
    <scope>NUCLEOTIDE SEQUENCE [LARGE SCALE GENOMIC DNA]</scope>
    <source>
        <strain evidence="2 3">CBS 109695</strain>
    </source>
</reference>
<sequence length="600" mass="62296">MDLFDLTGPSRSLRLLLGGLSDSNTLQVLNRLGFLASLVENKKEGDESRLVTLNGLLGRDDYIFLATVTLLARLATNAKKEADKKLMKSHLVSHLYRLDSLAVEHRWESTDQGIAGRIDHCLALESIRSEAINTIAEIAPIAELREKLNSLGVTKKLVDMLSSKFPTVATSSATALVALARSSMNVALATPTADITLATPAADASPARTSTDVAPATHGADGAPATPVVDVVPATPAADAPPATPLADVALATPAADAALATSWVYGLVALVTFSGTALVAIAASSANALVALTTSSTDIALATPAADAASATPTADVAFAPPAAGAALATPAANVSLATPLAGVALAAPTADVAHATSSANAPPTRDDHAWGTTFDLVLDGKANFNSLLKPDAKPDDKPDAKPDDTCDDRPDDTRDTRPDDDTRSAAAMIIADLVDYLMKSQTTDKPFVPSAAGIPMTPDQVGNIIDKDTIELLNDMLVSEKHSSDSAADALAKQKLSDSAADAMAKLSCHAEFRDLIFKNAASNLVTMLSKHSGSAAKALAELMTHTGPTNPHDVQRAILGHGRKTYKIGVTSKKKTLLLAIVGMLKESTYHCGKRRP</sequence>
<dbReference type="EMBL" id="KV417498">
    <property type="protein sequence ID" value="KZP29595.1"/>
    <property type="molecule type" value="Genomic_DNA"/>
</dbReference>
<feature type="region of interest" description="Disordered" evidence="1">
    <location>
        <begin position="204"/>
        <end position="225"/>
    </location>
</feature>
<feature type="region of interest" description="Disordered" evidence="1">
    <location>
        <begin position="389"/>
        <end position="426"/>
    </location>
</feature>
<organism evidence="2 3">
    <name type="scientific">Athelia psychrophila</name>
    <dbReference type="NCBI Taxonomy" id="1759441"/>
    <lineage>
        <taxon>Eukaryota</taxon>
        <taxon>Fungi</taxon>
        <taxon>Dikarya</taxon>
        <taxon>Basidiomycota</taxon>
        <taxon>Agaricomycotina</taxon>
        <taxon>Agaricomycetes</taxon>
        <taxon>Agaricomycetidae</taxon>
        <taxon>Atheliales</taxon>
        <taxon>Atheliaceae</taxon>
        <taxon>Athelia</taxon>
    </lineage>
</organism>
<evidence type="ECO:0000313" key="3">
    <source>
        <dbReference type="Proteomes" id="UP000076532"/>
    </source>
</evidence>
<accession>A0A166SLN3</accession>
<gene>
    <name evidence="2" type="ORF">FIBSPDRAFT_194772</name>
</gene>
<dbReference type="AlphaFoldDB" id="A0A166SLN3"/>
<keyword evidence="3" id="KW-1185">Reference proteome</keyword>
<dbReference type="Proteomes" id="UP000076532">
    <property type="component" value="Unassembled WGS sequence"/>
</dbReference>
<dbReference type="SUPFAM" id="SSF48371">
    <property type="entry name" value="ARM repeat"/>
    <property type="match status" value="1"/>
</dbReference>
<evidence type="ECO:0000313" key="2">
    <source>
        <dbReference type="EMBL" id="KZP29595.1"/>
    </source>
</evidence>
<feature type="compositionally biased region" description="Basic and acidic residues" evidence="1">
    <location>
        <begin position="392"/>
        <end position="425"/>
    </location>
</feature>
<evidence type="ECO:0000256" key="1">
    <source>
        <dbReference type="SAM" id="MobiDB-lite"/>
    </source>
</evidence>
<name>A0A166SLN3_9AGAM</name>
<protein>
    <submittedName>
        <fullName evidence="2">Uncharacterized protein</fullName>
    </submittedName>
</protein>